<dbReference type="InterPro" id="IPR014710">
    <property type="entry name" value="RmlC-like_jellyroll"/>
</dbReference>
<feature type="transmembrane region" description="Helical" evidence="9">
    <location>
        <begin position="161"/>
        <end position="180"/>
    </location>
</feature>
<dbReference type="PANTHER" id="PTHR12064:SF94">
    <property type="entry name" value="UNEXTENDED PROTEIN"/>
    <property type="match status" value="1"/>
</dbReference>
<evidence type="ECO:0000256" key="5">
    <source>
        <dbReference type="ARBA" id="ARBA00023136"/>
    </source>
</evidence>
<protein>
    <recommendedName>
        <fullName evidence="15">CNNM transmembrane domain-containing protein</fullName>
    </recommendedName>
</protein>
<feature type="domain" description="CBS" evidence="11">
    <location>
        <begin position="313"/>
        <end position="379"/>
    </location>
</feature>
<feature type="transmembrane region" description="Helical" evidence="9">
    <location>
        <begin position="128"/>
        <end position="149"/>
    </location>
</feature>
<evidence type="ECO:0000259" key="12">
    <source>
        <dbReference type="PROSITE" id="PS51846"/>
    </source>
</evidence>
<dbReference type="InterPro" id="IPR044751">
    <property type="entry name" value="Ion_transp-like_CBS"/>
</dbReference>
<dbReference type="InterPro" id="IPR046342">
    <property type="entry name" value="CBS_dom_sf"/>
</dbReference>
<gene>
    <name evidence="13" type="ORF">PCOR1329_LOCUS58944</name>
</gene>
<keyword evidence="4 7" id="KW-1133">Transmembrane helix</keyword>
<dbReference type="SUPFAM" id="SSF54631">
    <property type="entry name" value="CBS-domain pair"/>
    <property type="match status" value="1"/>
</dbReference>
<evidence type="ECO:0000256" key="3">
    <source>
        <dbReference type="ARBA" id="ARBA00022737"/>
    </source>
</evidence>
<accession>A0ABN9VNP6</accession>
<feature type="compositionally biased region" description="Basic and acidic residues" evidence="8">
    <location>
        <begin position="607"/>
        <end position="618"/>
    </location>
</feature>
<keyword evidence="2 7" id="KW-0812">Transmembrane</keyword>
<dbReference type="Proteomes" id="UP001189429">
    <property type="component" value="Unassembled WGS sequence"/>
</dbReference>
<feature type="domain" description="CNNM transmembrane" evidence="12">
    <location>
        <begin position="40"/>
        <end position="225"/>
    </location>
</feature>
<dbReference type="Gene3D" id="3.10.580.10">
    <property type="entry name" value="CBS-domain"/>
    <property type="match status" value="1"/>
</dbReference>
<evidence type="ECO:0000256" key="7">
    <source>
        <dbReference type="PROSITE-ProRule" id="PRU01193"/>
    </source>
</evidence>
<reference evidence="13" key="1">
    <citation type="submission" date="2023-10" db="EMBL/GenBank/DDBJ databases">
        <authorList>
            <person name="Chen Y."/>
            <person name="Shah S."/>
            <person name="Dougan E. K."/>
            <person name="Thang M."/>
            <person name="Chan C."/>
        </authorList>
    </citation>
    <scope>NUCLEOTIDE SEQUENCE [LARGE SCALE GENOMIC DNA]</scope>
</reference>
<evidence type="ECO:0000256" key="8">
    <source>
        <dbReference type="SAM" id="MobiDB-lite"/>
    </source>
</evidence>
<evidence type="ECO:0000256" key="2">
    <source>
        <dbReference type="ARBA" id="ARBA00022692"/>
    </source>
</evidence>
<dbReference type="Pfam" id="PF01595">
    <property type="entry name" value="CNNM"/>
    <property type="match status" value="1"/>
</dbReference>
<feature type="transmembrane region" description="Helical" evidence="9">
    <location>
        <begin position="50"/>
        <end position="80"/>
    </location>
</feature>
<evidence type="ECO:0000259" key="11">
    <source>
        <dbReference type="PROSITE" id="PS51371"/>
    </source>
</evidence>
<dbReference type="PROSITE" id="PS51371">
    <property type="entry name" value="CBS"/>
    <property type="match status" value="2"/>
</dbReference>
<dbReference type="Pfam" id="PF25562">
    <property type="entry name" value="CNBH_CNNM2_C"/>
    <property type="match status" value="1"/>
</dbReference>
<keyword evidence="5 7" id="KW-0472">Membrane</keyword>
<name>A0ABN9VNP6_9DINO</name>
<keyword evidence="10" id="KW-0732">Signal</keyword>
<comment type="subcellular location">
    <subcellularLocation>
        <location evidence="1">Membrane</location>
        <topology evidence="1">Multi-pass membrane protein</topology>
    </subcellularLocation>
</comment>
<evidence type="ECO:0000256" key="6">
    <source>
        <dbReference type="PROSITE-ProRule" id="PRU00703"/>
    </source>
</evidence>
<evidence type="ECO:0000256" key="1">
    <source>
        <dbReference type="ARBA" id="ARBA00004141"/>
    </source>
</evidence>
<dbReference type="Pfam" id="PF00571">
    <property type="entry name" value="CBS"/>
    <property type="match status" value="1"/>
</dbReference>
<evidence type="ECO:0000313" key="14">
    <source>
        <dbReference type="Proteomes" id="UP001189429"/>
    </source>
</evidence>
<organism evidence="13 14">
    <name type="scientific">Prorocentrum cordatum</name>
    <dbReference type="NCBI Taxonomy" id="2364126"/>
    <lineage>
        <taxon>Eukaryota</taxon>
        <taxon>Sar</taxon>
        <taxon>Alveolata</taxon>
        <taxon>Dinophyceae</taxon>
        <taxon>Prorocentrales</taxon>
        <taxon>Prorocentraceae</taxon>
        <taxon>Prorocentrum</taxon>
    </lineage>
</organism>
<feature type="signal peptide" evidence="10">
    <location>
        <begin position="1"/>
        <end position="26"/>
    </location>
</feature>
<feature type="transmembrane region" description="Helical" evidence="9">
    <location>
        <begin position="101"/>
        <end position="122"/>
    </location>
</feature>
<evidence type="ECO:0000256" key="4">
    <source>
        <dbReference type="ARBA" id="ARBA00022989"/>
    </source>
</evidence>
<dbReference type="InterPro" id="IPR045095">
    <property type="entry name" value="ACDP"/>
</dbReference>
<keyword evidence="3" id="KW-0677">Repeat</keyword>
<dbReference type="SUPFAM" id="SSF51206">
    <property type="entry name" value="cAMP-binding domain-like"/>
    <property type="match status" value="1"/>
</dbReference>
<feature type="domain" description="CBS" evidence="11">
    <location>
        <begin position="245"/>
        <end position="309"/>
    </location>
</feature>
<keyword evidence="6" id="KW-0129">CBS domain</keyword>
<evidence type="ECO:0000256" key="10">
    <source>
        <dbReference type="SAM" id="SignalP"/>
    </source>
</evidence>
<dbReference type="InterPro" id="IPR000644">
    <property type="entry name" value="CBS_dom"/>
</dbReference>
<dbReference type="PANTHER" id="PTHR12064">
    <property type="entry name" value="METAL TRANSPORTER CNNM"/>
    <property type="match status" value="1"/>
</dbReference>
<evidence type="ECO:0008006" key="15">
    <source>
        <dbReference type="Google" id="ProtNLM"/>
    </source>
</evidence>
<dbReference type="PROSITE" id="PS51846">
    <property type="entry name" value="CNNM"/>
    <property type="match status" value="1"/>
</dbReference>
<feature type="chain" id="PRO_5047278178" description="CNNM transmembrane domain-containing protein" evidence="10">
    <location>
        <begin position="27"/>
        <end position="626"/>
    </location>
</feature>
<feature type="region of interest" description="Disordered" evidence="8">
    <location>
        <begin position="607"/>
        <end position="626"/>
    </location>
</feature>
<dbReference type="InterPro" id="IPR018490">
    <property type="entry name" value="cNMP-bd_dom_sf"/>
</dbReference>
<comment type="caution">
    <text evidence="13">The sequence shown here is derived from an EMBL/GenBank/DDBJ whole genome shotgun (WGS) entry which is preliminary data.</text>
</comment>
<dbReference type="Gene3D" id="2.60.120.10">
    <property type="entry name" value="Jelly Rolls"/>
    <property type="match status" value="1"/>
</dbReference>
<keyword evidence="14" id="KW-1185">Reference proteome</keyword>
<dbReference type="EMBL" id="CAUYUJ010017329">
    <property type="protein sequence ID" value="CAK0873859.1"/>
    <property type="molecule type" value="Genomic_DNA"/>
</dbReference>
<dbReference type="InterPro" id="IPR002550">
    <property type="entry name" value="CNNM"/>
</dbReference>
<evidence type="ECO:0000313" key="13">
    <source>
        <dbReference type="EMBL" id="CAK0873859.1"/>
    </source>
</evidence>
<evidence type="ECO:0000256" key="9">
    <source>
        <dbReference type="SAM" id="Phobius"/>
    </source>
</evidence>
<proteinExistence type="predicted"/>
<dbReference type="CDD" id="cd04590">
    <property type="entry name" value="CBS_pair_CorC_HlyC_assoc"/>
    <property type="match status" value="1"/>
</dbReference>
<sequence>MGPESGASGRLRTLVLLIGLATSTRATECDCCPQEETGGLQLPLYMAIPVIILLVMLSGLFSGLTLGLMGLDIVGLEIVMKGGNQEMAKCARKIHPVRSRGNHLLCTLLLGNVAVNSALSILTADIPALGGLMGFLLSTGLIVLFGEILPQAACSRFALQIGARTVLITQALMYSPLYVLTKPLSMMLDVLLGKEVLTVYSRAELLEMLKLQIKLGGTNETDGEEAQKIAEGAMCFRDKLVSEVMTPIEDAYFLSADTRLGFQEIKEVFERGFSRVPVYRRDKNDYVGVLHTKDLMFADPEDEMLLGDFINIFNRKADTFFPGDKLPEVLKKFKTGGAHLGIVRRPIIESDVNPTYEIMGVITLEDIMEEILQDEIIDEHDVYVDVDKGIKIQGRQMKSEVPLGFFDPRWRKRLDTLTNEEVNAVKRHLGRGALGPGSKFELSMRACEWLVMSSRVENRVRKTSMQIAVPKQEDWLFQRGRESDRCILVLQGRLTALAGREQFRAEIGAFSVVGRESLASGVFTADFDAWLSTESTRLLVLKKELFQKAQELDKDPEALERAMAHLNKGVLDKSERSHHNSSYLGLSRSLACPVQLAICRGGVHSKGERADMDAESSSRYHWPANA</sequence>